<keyword evidence="2" id="KW-1185">Reference proteome</keyword>
<name>A0ACB8VYE2_9TELE</name>
<evidence type="ECO:0000313" key="1">
    <source>
        <dbReference type="EMBL" id="KAI3360471.1"/>
    </source>
</evidence>
<comment type="caution">
    <text evidence="1">The sequence shown here is derived from an EMBL/GenBank/DDBJ whole genome shotgun (WGS) entry which is preliminary data.</text>
</comment>
<accession>A0ACB8VYE2</accession>
<sequence>MMAGSELRCCCASAWVAVGTIPLTRAHILSQELQAKVAGRIKKRSGLPSPSESVSNWCCCLCFSMAVVIRLQGLRITAGSEDIRKFFTGLKIPDGGVHIIGGEREEAFIIFASDEDARRAMTRSQGCIRGSPVTLLLSSKAEMQSVLERSTKNVELDQKRRLEENARRARRSADPEVGRRSGSRSGHTPPPQHQRGSNADDSLYLFLKGMPFSVTEADVRDFFGGLLVDEIVLLKNGFGAKNGKGLVKFATREDAYEGLKRDRQYIGSRYVEVSTSTADDWRRATGNGSMTVNMDNNFERERSPIRSQRNPQHHARSQSPLAPRSIASSDEEYCVILENLSHLAEKEDIKKLFHNAKLEDDQILHLIDNDGRRTRSAFVLFRSLRDYCDALTHEKRLFLNRWISTRPISREKMIALLESPSMDVRPLGNAERFQERRPSYPSDVYDSEKVCVFVRNLPFDVRKVEIMDFFLGCNITEDKVFVLRDPKGAGVGKALVLFRSEAEAMSALSLNGRRFLGSEVILKCITRSQMRQLGVEPPMVQQPVGQEPLPRNEQYSARSSEASYRPGDMEYSDFRFPRDGNMPMTNVQGPVHGGSDFEPYARGPYAPQERGNDVRGGFGASVQNFDGPTNVILVNLPFQIRLEEIYDFCYGYRVIPGSVSLQYDQSGKSKGSATAVFESRQEALTAVEELSGRPIDFIIFSLCTADIDVVVAH</sequence>
<dbReference type="EMBL" id="CM041546">
    <property type="protein sequence ID" value="KAI3360471.1"/>
    <property type="molecule type" value="Genomic_DNA"/>
</dbReference>
<reference evidence="1" key="1">
    <citation type="submission" date="2022-04" db="EMBL/GenBank/DDBJ databases">
        <title>Jade perch genome.</title>
        <authorList>
            <person name="Chao B."/>
        </authorList>
    </citation>
    <scope>NUCLEOTIDE SEQUENCE</scope>
    <source>
        <strain evidence="1">CB-2022</strain>
    </source>
</reference>
<gene>
    <name evidence="1" type="ORF">L3Q82_002366</name>
</gene>
<proteinExistence type="predicted"/>
<organism evidence="1 2">
    <name type="scientific">Scortum barcoo</name>
    <name type="common">barcoo grunter</name>
    <dbReference type="NCBI Taxonomy" id="214431"/>
    <lineage>
        <taxon>Eukaryota</taxon>
        <taxon>Metazoa</taxon>
        <taxon>Chordata</taxon>
        <taxon>Craniata</taxon>
        <taxon>Vertebrata</taxon>
        <taxon>Euteleostomi</taxon>
        <taxon>Actinopterygii</taxon>
        <taxon>Neopterygii</taxon>
        <taxon>Teleostei</taxon>
        <taxon>Neoteleostei</taxon>
        <taxon>Acanthomorphata</taxon>
        <taxon>Eupercaria</taxon>
        <taxon>Centrarchiformes</taxon>
        <taxon>Terapontoidei</taxon>
        <taxon>Terapontidae</taxon>
        <taxon>Scortum</taxon>
    </lineage>
</organism>
<dbReference type="Proteomes" id="UP000831701">
    <property type="component" value="Chromosome 16"/>
</dbReference>
<evidence type="ECO:0000313" key="2">
    <source>
        <dbReference type="Proteomes" id="UP000831701"/>
    </source>
</evidence>
<protein>
    <submittedName>
        <fullName evidence="1">Uncharacterized protein</fullName>
    </submittedName>
</protein>